<keyword evidence="7 9" id="KW-1015">Disulfide bond</keyword>
<feature type="signal peptide" evidence="11">
    <location>
        <begin position="1"/>
        <end position="19"/>
    </location>
</feature>
<dbReference type="PRINTS" id="PR00068">
    <property type="entry name" value="CUZNDISMTASE"/>
</dbReference>
<feature type="domain" description="EGF-like" evidence="12">
    <location>
        <begin position="65"/>
        <end position="101"/>
    </location>
</feature>
<dbReference type="GO" id="GO:0004784">
    <property type="term" value="F:superoxide dismutase activity"/>
    <property type="evidence" value="ECO:0007669"/>
    <property type="project" value="UniProtKB-EC"/>
</dbReference>
<comment type="cofactor">
    <cofactor evidence="10">
        <name>Cu cation</name>
        <dbReference type="ChEBI" id="CHEBI:23378"/>
    </cofactor>
    <text evidence="10">Binds 1 copper ion per subunit.</text>
</comment>
<dbReference type="PROSITE" id="PS00087">
    <property type="entry name" value="SOD_CU_ZN_1"/>
    <property type="match status" value="1"/>
</dbReference>
<feature type="chain" id="PRO_5029508782" description="Superoxide dismutase [Cu-Zn]" evidence="11">
    <location>
        <begin position="20"/>
        <end position="253"/>
    </location>
</feature>
<evidence type="ECO:0000259" key="12">
    <source>
        <dbReference type="PROSITE" id="PS50026"/>
    </source>
</evidence>
<dbReference type="PROSITE" id="PS01186">
    <property type="entry name" value="EGF_2"/>
    <property type="match status" value="1"/>
</dbReference>
<proteinExistence type="inferred from homology"/>
<evidence type="ECO:0000313" key="14">
    <source>
        <dbReference type="Proteomes" id="UP000594262"/>
    </source>
</evidence>
<feature type="disulfide bond" evidence="9">
    <location>
        <begin position="91"/>
        <end position="100"/>
    </location>
</feature>
<accession>A0A7M5X2R8</accession>
<feature type="domain" description="EGF-like" evidence="12">
    <location>
        <begin position="26"/>
        <end position="63"/>
    </location>
</feature>
<keyword evidence="3 10" id="KW-0862">Zinc</keyword>
<dbReference type="PROSITE" id="PS00022">
    <property type="entry name" value="EGF_1"/>
    <property type="match status" value="2"/>
</dbReference>
<dbReference type="Gene3D" id="2.10.25.10">
    <property type="entry name" value="Laminin"/>
    <property type="match status" value="2"/>
</dbReference>
<dbReference type="SMART" id="SM00181">
    <property type="entry name" value="EGF"/>
    <property type="match status" value="2"/>
</dbReference>
<dbReference type="EC" id="1.15.1.1" evidence="10"/>
<evidence type="ECO:0000256" key="11">
    <source>
        <dbReference type="SAM" id="SignalP"/>
    </source>
</evidence>
<dbReference type="GO" id="GO:0005507">
    <property type="term" value="F:copper ion binding"/>
    <property type="evidence" value="ECO:0007669"/>
    <property type="project" value="InterPro"/>
</dbReference>
<dbReference type="InterPro" id="IPR024134">
    <property type="entry name" value="SOD_Cu/Zn_/chaperone"/>
</dbReference>
<dbReference type="Pfam" id="PF00080">
    <property type="entry name" value="Sod_Cu"/>
    <property type="match status" value="1"/>
</dbReference>
<keyword evidence="4" id="KW-0049">Antioxidant</keyword>
<dbReference type="InterPro" id="IPR018152">
    <property type="entry name" value="SOD_Cu/Zn_BS"/>
</dbReference>
<dbReference type="CDD" id="cd00054">
    <property type="entry name" value="EGF_CA"/>
    <property type="match status" value="1"/>
</dbReference>
<evidence type="ECO:0000256" key="5">
    <source>
        <dbReference type="ARBA" id="ARBA00023002"/>
    </source>
</evidence>
<feature type="disulfide bond" evidence="9">
    <location>
        <begin position="34"/>
        <end position="51"/>
    </location>
</feature>
<organism evidence="13 14">
    <name type="scientific">Clytia hemisphaerica</name>
    <dbReference type="NCBI Taxonomy" id="252671"/>
    <lineage>
        <taxon>Eukaryota</taxon>
        <taxon>Metazoa</taxon>
        <taxon>Cnidaria</taxon>
        <taxon>Hydrozoa</taxon>
        <taxon>Hydroidolina</taxon>
        <taxon>Leptothecata</taxon>
        <taxon>Obeliida</taxon>
        <taxon>Clytiidae</taxon>
        <taxon>Clytia</taxon>
    </lineage>
</organism>
<keyword evidence="5 10" id="KW-0560">Oxidoreductase</keyword>
<dbReference type="Gene3D" id="2.60.40.200">
    <property type="entry name" value="Superoxide dismutase, copper/zinc binding domain"/>
    <property type="match status" value="1"/>
</dbReference>
<evidence type="ECO:0000256" key="3">
    <source>
        <dbReference type="ARBA" id="ARBA00022833"/>
    </source>
</evidence>
<dbReference type="AlphaFoldDB" id="A0A7M5X2R8"/>
<dbReference type="PROSITE" id="PS00332">
    <property type="entry name" value="SOD_CU_ZN_2"/>
    <property type="match status" value="1"/>
</dbReference>
<comment type="cofactor">
    <cofactor evidence="10">
        <name>Zn(2+)</name>
        <dbReference type="ChEBI" id="CHEBI:29105"/>
    </cofactor>
    <text evidence="10">Binds 1 zinc ion per subunit.</text>
</comment>
<evidence type="ECO:0000313" key="13">
    <source>
        <dbReference type="EnsemblMetazoa" id="CLYHEMP016885.1"/>
    </source>
</evidence>
<comment type="function">
    <text evidence="10">Destroys radicals which are normally produced within the cells and which are toxic to biological systems.</text>
</comment>
<evidence type="ECO:0000256" key="7">
    <source>
        <dbReference type="ARBA" id="ARBA00023157"/>
    </source>
</evidence>
<evidence type="ECO:0000256" key="1">
    <source>
        <dbReference type="ARBA" id="ARBA00010457"/>
    </source>
</evidence>
<dbReference type="PROSITE" id="PS50026">
    <property type="entry name" value="EGF_3"/>
    <property type="match status" value="2"/>
</dbReference>
<sequence>MKLTLAALSLLAIIALTQFEEVNGSRIDRCGGLCKNNGRCVYSHYSRKHFCKCTRDFFGKFCQTRRNRCRPGICKNGGYCVCRKNVISCRCRAGFTGKNCEKQLEATCILTQSSTVSGTINIKQFRNGVRITGQVKGIPAGKHGFHVHQYGDLSNGCASFGGHFNPFGLTHGAPTDQIRHVGDLGNIVANSNDISNINIFDRQVSLVGKFNVFGRGLVIHAGVDDLGRGGDAGSLATGNAGSRLACCIIVHKA</sequence>
<dbReference type="Proteomes" id="UP000594262">
    <property type="component" value="Unplaced"/>
</dbReference>
<keyword evidence="2 10" id="KW-0479">Metal-binding</keyword>
<dbReference type="OrthoDB" id="2015551at2759"/>
<evidence type="ECO:0000256" key="2">
    <source>
        <dbReference type="ARBA" id="ARBA00022723"/>
    </source>
</evidence>
<keyword evidence="6 10" id="KW-0186">Copper</keyword>
<dbReference type="SUPFAM" id="SSF57196">
    <property type="entry name" value="EGF/Laminin"/>
    <property type="match status" value="2"/>
</dbReference>
<name>A0A7M5X2R8_9CNID</name>
<evidence type="ECO:0000256" key="8">
    <source>
        <dbReference type="ARBA" id="ARBA00049204"/>
    </source>
</evidence>
<keyword evidence="9" id="KW-0245">EGF-like domain</keyword>
<dbReference type="PANTHER" id="PTHR10003">
    <property type="entry name" value="SUPEROXIDE DISMUTASE CU-ZN -RELATED"/>
    <property type="match status" value="1"/>
</dbReference>
<feature type="disulfide bond" evidence="9">
    <location>
        <begin position="53"/>
        <end position="62"/>
    </location>
</feature>
<evidence type="ECO:0000256" key="4">
    <source>
        <dbReference type="ARBA" id="ARBA00022862"/>
    </source>
</evidence>
<comment type="similarity">
    <text evidence="1 10">Belongs to the Cu-Zn superoxide dismutase family.</text>
</comment>
<evidence type="ECO:0000256" key="10">
    <source>
        <dbReference type="RuleBase" id="RU000393"/>
    </source>
</evidence>
<evidence type="ECO:0000256" key="6">
    <source>
        <dbReference type="ARBA" id="ARBA00023008"/>
    </source>
</evidence>
<comment type="catalytic activity">
    <reaction evidence="8 10">
        <text>2 superoxide + 2 H(+) = H2O2 + O2</text>
        <dbReference type="Rhea" id="RHEA:20696"/>
        <dbReference type="ChEBI" id="CHEBI:15378"/>
        <dbReference type="ChEBI" id="CHEBI:15379"/>
        <dbReference type="ChEBI" id="CHEBI:16240"/>
        <dbReference type="ChEBI" id="CHEBI:18421"/>
        <dbReference type="EC" id="1.15.1.1"/>
    </reaction>
</comment>
<dbReference type="EnsemblMetazoa" id="CLYHEMT016885.1">
    <property type="protein sequence ID" value="CLYHEMP016885.1"/>
    <property type="gene ID" value="CLYHEMG016885"/>
</dbReference>
<keyword evidence="14" id="KW-1185">Reference proteome</keyword>
<reference evidence="13" key="1">
    <citation type="submission" date="2021-01" db="UniProtKB">
        <authorList>
            <consortium name="EnsemblMetazoa"/>
        </authorList>
    </citation>
    <scope>IDENTIFICATION</scope>
</reference>
<evidence type="ECO:0000256" key="9">
    <source>
        <dbReference type="PROSITE-ProRule" id="PRU00076"/>
    </source>
</evidence>
<feature type="disulfide bond" evidence="9">
    <location>
        <begin position="30"/>
        <end position="40"/>
    </location>
</feature>
<dbReference type="InterPro" id="IPR000742">
    <property type="entry name" value="EGF"/>
</dbReference>
<dbReference type="SUPFAM" id="SSF49329">
    <property type="entry name" value="Cu,Zn superoxide dismutase-like"/>
    <property type="match status" value="1"/>
</dbReference>
<dbReference type="FunFam" id="2.60.40.200:FF:000003">
    <property type="entry name" value="Superoxide dismutase [Cu-Zn], chloroplastic"/>
    <property type="match status" value="1"/>
</dbReference>
<dbReference type="InterPro" id="IPR001424">
    <property type="entry name" value="SOD_Cu_Zn_dom"/>
</dbReference>
<protein>
    <recommendedName>
        <fullName evidence="10">Superoxide dismutase [Cu-Zn]</fullName>
        <ecNumber evidence="10">1.15.1.1</ecNumber>
    </recommendedName>
</protein>
<dbReference type="CDD" id="cd00305">
    <property type="entry name" value="Cu-Zn_Superoxide_Dismutase"/>
    <property type="match status" value="1"/>
</dbReference>
<dbReference type="InterPro" id="IPR036423">
    <property type="entry name" value="SOD-like_Cu/Zn_dom_sf"/>
</dbReference>
<keyword evidence="11" id="KW-0732">Signal</keyword>
<comment type="caution">
    <text evidence="9">Lacks conserved residue(s) required for the propagation of feature annotation.</text>
</comment>